<proteinExistence type="predicted"/>
<dbReference type="EMBL" id="JACGWJ010000010">
    <property type="protein sequence ID" value="KAL0392902.1"/>
    <property type="molecule type" value="Genomic_DNA"/>
</dbReference>
<name>A0AAW2SLH0_SESRA</name>
<accession>A0AAW2SLH0</accession>
<reference evidence="1" key="2">
    <citation type="journal article" date="2024" name="Plant">
        <title>Genomic evolution and insights into agronomic trait innovations of Sesamum species.</title>
        <authorList>
            <person name="Miao H."/>
            <person name="Wang L."/>
            <person name="Qu L."/>
            <person name="Liu H."/>
            <person name="Sun Y."/>
            <person name="Le M."/>
            <person name="Wang Q."/>
            <person name="Wei S."/>
            <person name="Zheng Y."/>
            <person name="Lin W."/>
            <person name="Duan Y."/>
            <person name="Cao H."/>
            <person name="Xiong S."/>
            <person name="Wang X."/>
            <person name="Wei L."/>
            <person name="Li C."/>
            <person name="Ma Q."/>
            <person name="Ju M."/>
            <person name="Zhao R."/>
            <person name="Li G."/>
            <person name="Mu C."/>
            <person name="Tian Q."/>
            <person name="Mei H."/>
            <person name="Zhang T."/>
            <person name="Gao T."/>
            <person name="Zhang H."/>
        </authorList>
    </citation>
    <scope>NUCLEOTIDE SEQUENCE</scope>
    <source>
        <strain evidence="1">G02</strain>
    </source>
</reference>
<dbReference type="AlphaFoldDB" id="A0AAW2SLH0"/>
<dbReference type="CDD" id="cd09272">
    <property type="entry name" value="RNase_HI_RT_Ty1"/>
    <property type="match status" value="1"/>
</dbReference>
<gene>
    <name evidence="1" type="ORF">Sradi_2513000</name>
</gene>
<reference evidence="1" key="1">
    <citation type="submission" date="2020-06" db="EMBL/GenBank/DDBJ databases">
        <authorList>
            <person name="Li T."/>
            <person name="Hu X."/>
            <person name="Zhang T."/>
            <person name="Song X."/>
            <person name="Zhang H."/>
            <person name="Dai N."/>
            <person name="Sheng W."/>
            <person name="Hou X."/>
            <person name="Wei L."/>
        </authorList>
    </citation>
    <scope>NUCLEOTIDE SEQUENCE</scope>
    <source>
        <strain evidence="1">G02</strain>
        <tissue evidence="1">Leaf</tissue>
    </source>
</reference>
<evidence type="ECO:0000313" key="1">
    <source>
        <dbReference type="EMBL" id="KAL0392902.1"/>
    </source>
</evidence>
<comment type="caution">
    <text evidence="1">The sequence shown here is derived from an EMBL/GenBank/DDBJ whole genome shotgun (WGS) entry which is preliminary data.</text>
</comment>
<dbReference type="PANTHER" id="PTHR11439:SF496">
    <property type="entry name" value="RNA-DIRECTED DNA POLYMERASE"/>
    <property type="match status" value="1"/>
</dbReference>
<sequence length="167" mass="18969">MLGLTHSLYIEKVLKRFKMENSKRGHLPMRHGINLSKKQSPKTRCRLCFECDQQISGMRREAHWRAVKTILNYLRKTKDMFLIYSNGELILEGYSDASFQSNDDDAKSQSGFVFKLNGGVVAWKSSNQATTADSTMEAEYIAASEAAKEAVWIKSKSWVCHLALLSL</sequence>
<organism evidence="1">
    <name type="scientific">Sesamum radiatum</name>
    <name type="common">Black benniseed</name>
    <dbReference type="NCBI Taxonomy" id="300843"/>
    <lineage>
        <taxon>Eukaryota</taxon>
        <taxon>Viridiplantae</taxon>
        <taxon>Streptophyta</taxon>
        <taxon>Embryophyta</taxon>
        <taxon>Tracheophyta</taxon>
        <taxon>Spermatophyta</taxon>
        <taxon>Magnoliopsida</taxon>
        <taxon>eudicotyledons</taxon>
        <taxon>Gunneridae</taxon>
        <taxon>Pentapetalae</taxon>
        <taxon>asterids</taxon>
        <taxon>lamiids</taxon>
        <taxon>Lamiales</taxon>
        <taxon>Pedaliaceae</taxon>
        <taxon>Sesamum</taxon>
    </lineage>
</organism>
<dbReference type="PANTHER" id="PTHR11439">
    <property type="entry name" value="GAG-POL-RELATED RETROTRANSPOSON"/>
    <property type="match status" value="1"/>
</dbReference>
<protein>
    <submittedName>
        <fullName evidence="1">Secreted RxLR effector protein</fullName>
    </submittedName>
</protein>